<comment type="caution">
    <text evidence="2">The sequence shown here is derived from an EMBL/GenBank/DDBJ whole genome shotgun (WGS) entry which is preliminary data.</text>
</comment>
<dbReference type="RefSeq" id="WP_140990847.1">
    <property type="nucleotide sequence ID" value="NZ_VHIQ01000006.1"/>
</dbReference>
<proteinExistence type="predicted"/>
<dbReference type="PANTHER" id="PTHR31270">
    <property type="entry name" value="GLUTAMINYL-PEPTIDE CYCLOTRANSFERASE"/>
    <property type="match status" value="1"/>
</dbReference>
<dbReference type="EMBL" id="VHIQ01000006">
    <property type="protein sequence ID" value="TPV32352.1"/>
    <property type="molecule type" value="Genomic_DNA"/>
</dbReference>
<feature type="chain" id="PRO_5021403230" evidence="1">
    <location>
        <begin position="25"/>
        <end position="345"/>
    </location>
</feature>
<evidence type="ECO:0000313" key="3">
    <source>
        <dbReference type="Proteomes" id="UP000317332"/>
    </source>
</evidence>
<evidence type="ECO:0000256" key="1">
    <source>
        <dbReference type="SAM" id="SignalP"/>
    </source>
</evidence>
<reference evidence="2 3" key="1">
    <citation type="submission" date="2019-06" db="EMBL/GenBank/DDBJ databases">
        <title>Flavobacteriaceae Paucihalobacterium erythroidium CWB-1, complete genome.</title>
        <authorList>
            <person name="Wu S."/>
        </authorList>
    </citation>
    <scope>NUCLEOTIDE SEQUENCE [LARGE SCALE GENOMIC DNA]</scope>
    <source>
        <strain evidence="2 3">CWB-1</strain>
    </source>
</reference>
<keyword evidence="2" id="KW-0808">Transferase</keyword>
<organism evidence="2 3">
    <name type="scientific">Paucihalobacter ruber</name>
    <dbReference type="NCBI Taxonomy" id="2567861"/>
    <lineage>
        <taxon>Bacteria</taxon>
        <taxon>Pseudomonadati</taxon>
        <taxon>Bacteroidota</taxon>
        <taxon>Flavobacteriia</taxon>
        <taxon>Flavobacteriales</taxon>
        <taxon>Flavobacteriaceae</taxon>
        <taxon>Paucihalobacter</taxon>
    </lineage>
</organism>
<keyword evidence="3" id="KW-1185">Reference proteome</keyword>
<dbReference type="Gene3D" id="2.130.10.10">
    <property type="entry name" value="YVTN repeat-like/Quinoprotein amine dehydrogenase"/>
    <property type="match status" value="1"/>
</dbReference>
<dbReference type="Proteomes" id="UP000317332">
    <property type="component" value="Unassembled WGS sequence"/>
</dbReference>
<accession>A0A506PGX2</accession>
<dbReference type="OrthoDB" id="9783700at2"/>
<protein>
    <submittedName>
        <fullName evidence="2">Glutaminyl-peptide cyclotransferase</fullName>
    </submittedName>
</protein>
<feature type="signal peptide" evidence="1">
    <location>
        <begin position="1"/>
        <end position="24"/>
    </location>
</feature>
<dbReference type="GO" id="GO:0016603">
    <property type="term" value="F:glutaminyl-peptide cyclotransferase activity"/>
    <property type="evidence" value="ECO:0007669"/>
    <property type="project" value="InterPro"/>
</dbReference>
<name>A0A506PGX2_9FLAO</name>
<dbReference type="SUPFAM" id="SSF63825">
    <property type="entry name" value="YWTD domain"/>
    <property type="match status" value="1"/>
</dbReference>
<dbReference type="PANTHER" id="PTHR31270:SF1">
    <property type="entry name" value="GLUTAMINYL-PEPTIDE CYCLOTRANSFERASE"/>
    <property type="match status" value="1"/>
</dbReference>
<dbReference type="Pfam" id="PF05096">
    <property type="entry name" value="Glu_cyclase_2"/>
    <property type="match status" value="1"/>
</dbReference>
<dbReference type="AlphaFoldDB" id="A0A506PGX2"/>
<gene>
    <name evidence="2" type="ORF">FJ651_12360</name>
</gene>
<evidence type="ECO:0000313" key="2">
    <source>
        <dbReference type="EMBL" id="TPV32352.1"/>
    </source>
</evidence>
<keyword evidence="1" id="KW-0732">Signal</keyword>
<sequence length="345" mass="38992">MIRKKLLIVGFIIFSLLNSCGSSSSDKTPLFTIETNSKSNSFKLGDTLTINIINNKQKTINTVTHKLQNITLDNKVVLDNFKLGVHNLTTTINYDDTSETLNTKITILNNQTPKILGFEIINTYPHDITSYTQGLEFYNGNLYESTGQYTESKLRKINYKTGDVLQEHKLADRYFGEGLTILNDKIFQLTWQENTGFVYNAETFDVLNTFKYGKSKEGWGLCNDGEKLYKSDGTENIYILDANTQAETAHIQVFTDKGKIGALNELEWIDGKIYANIYQRNGVVIINPKNGATEAVIDFSSLKSKVKQHTGLDVLNGIAFNPDTQTIFVTGKRWNQLFEVKLTEK</sequence>
<dbReference type="InterPro" id="IPR007788">
    <property type="entry name" value="QCT"/>
</dbReference>
<dbReference type="InterPro" id="IPR015943">
    <property type="entry name" value="WD40/YVTN_repeat-like_dom_sf"/>
</dbReference>